<proteinExistence type="predicted"/>
<dbReference type="SUPFAM" id="SSF51905">
    <property type="entry name" value="FAD/NAD(P)-binding domain"/>
    <property type="match status" value="1"/>
</dbReference>
<protein>
    <submittedName>
        <fullName evidence="3">Opine oxidase subunit B</fullName>
    </submittedName>
</protein>
<dbReference type="InterPro" id="IPR006076">
    <property type="entry name" value="FAD-dep_OxRdtase"/>
</dbReference>
<sequence>MNHQYDCAVVGGGIMGAATAIQLAKGGMRVLLCEAQQLGMGASGVNAGTLSLQIKRVALMPYALKGHAIWADAGEAVGFKESGGITLAFTQHEAQILEERMTARINAGAPIEMITGAHARELEPHLTERIVSASYCHADGYANSSLTGAYYRRKLADAGVHVLELTTVDEIEPSGDGITLRAGGSVHAARRALLATGAWTKEISARLGVPLPIRVRINTVSVTERMPKLAKNVIGHATGLLTLKQSTNGTVLIGGGWQGTGTPEVGRGQVVAETLTSNLRLAQYALPELVDARIVRCWTGFEANSPDFLPMAGRLPGWDNLFVLCCVRGGYTIGPYMGRLMGDYILGREPELPLFDPIRFVEKHEQASSRSH</sequence>
<dbReference type="Pfam" id="PF01266">
    <property type="entry name" value="DAO"/>
    <property type="match status" value="1"/>
</dbReference>
<dbReference type="Gene3D" id="3.30.9.10">
    <property type="entry name" value="D-Amino Acid Oxidase, subunit A, domain 2"/>
    <property type="match status" value="1"/>
</dbReference>
<evidence type="ECO:0000313" key="4">
    <source>
        <dbReference type="Proteomes" id="UP000214720"/>
    </source>
</evidence>
<dbReference type="GO" id="GO:0005737">
    <property type="term" value="C:cytoplasm"/>
    <property type="evidence" value="ECO:0007669"/>
    <property type="project" value="TreeGrafter"/>
</dbReference>
<organism evidence="3 4">
    <name type="scientific">Caballeronia sordidicola</name>
    <name type="common">Burkholderia sordidicola</name>
    <dbReference type="NCBI Taxonomy" id="196367"/>
    <lineage>
        <taxon>Bacteria</taxon>
        <taxon>Pseudomonadati</taxon>
        <taxon>Pseudomonadota</taxon>
        <taxon>Betaproteobacteria</taxon>
        <taxon>Burkholderiales</taxon>
        <taxon>Burkholderiaceae</taxon>
        <taxon>Caballeronia</taxon>
    </lineage>
</organism>
<dbReference type="PANTHER" id="PTHR13847">
    <property type="entry name" value="SARCOSINE DEHYDROGENASE-RELATED"/>
    <property type="match status" value="1"/>
</dbReference>
<name>A0A226XB74_CABSO</name>
<dbReference type="EMBL" id="MTHB01000024">
    <property type="protein sequence ID" value="OXC80078.1"/>
    <property type="molecule type" value="Genomic_DNA"/>
</dbReference>
<dbReference type="InterPro" id="IPR036188">
    <property type="entry name" value="FAD/NAD-bd_sf"/>
</dbReference>
<dbReference type="GO" id="GO:0016491">
    <property type="term" value="F:oxidoreductase activity"/>
    <property type="evidence" value="ECO:0007669"/>
    <property type="project" value="UniProtKB-KW"/>
</dbReference>
<dbReference type="AlphaFoldDB" id="A0A226XB74"/>
<comment type="caution">
    <text evidence="3">The sequence shown here is derived from an EMBL/GenBank/DDBJ whole genome shotgun (WGS) entry which is preliminary data.</text>
</comment>
<accession>A0A226XB74</accession>
<gene>
    <name evidence="3" type="ORF">BSU04_03450</name>
</gene>
<dbReference type="RefSeq" id="WP_089159251.1">
    <property type="nucleotide sequence ID" value="NZ_MTHB01000024.1"/>
</dbReference>
<dbReference type="OrthoDB" id="8673905at2"/>
<evidence type="ECO:0000256" key="1">
    <source>
        <dbReference type="ARBA" id="ARBA00023002"/>
    </source>
</evidence>
<reference evidence="4" key="1">
    <citation type="submission" date="2017-01" db="EMBL/GenBank/DDBJ databases">
        <title>Genome Analysis of Deinococcus marmoris KOPRI26562.</title>
        <authorList>
            <person name="Kim J.H."/>
            <person name="Oh H.-M."/>
        </authorList>
    </citation>
    <scope>NUCLEOTIDE SEQUENCE [LARGE SCALE GENOMIC DNA]</scope>
    <source>
        <strain evidence="4">PAMC 26633</strain>
    </source>
</reference>
<feature type="domain" description="FAD dependent oxidoreductase" evidence="2">
    <location>
        <begin position="6"/>
        <end position="343"/>
    </location>
</feature>
<dbReference type="Proteomes" id="UP000214720">
    <property type="component" value="Unassembled WGS sequence"/>
</dbReference>
<dbReference type="Gene3D" id="3.50.50.60">
    <property type="entry name" value="FAD/NAD(P)-binding domain"/>
    <property type="match status" value="1"/>
</dbReference>
<dbReference type="PANTHER" id="PTHR13847:SF287">
    <property type="entry name" value="FAD-DEPENDENT OXIDOREDUCTASE DOMAIN-CONTAINING PROTEIN 1"/>
    <property type="match status" value="1"/>
</dbReference>
<evidence type="ECO:0000259" key="2">
    <source>
        <dbReference type="Pfam" id="PF01266"/>
    </source>
</evidence>
<keyword evidence="1" id="KW-0560">Oxidoreductase</keyword>
<evidence type="ECO:0000313" key="3">
    <source>
        <dbReference type="EMBL" id="OXC80078.1"/>
    </source>
</evidence>